<gene>
    <name evidence="1" type="ORF">CSOJ01_08335</name>
</gene>
<name>A0A8H6MS83_9PEZI</name>
<evidence type="ECO:0000313" key="1">
    <source>
        <dbReference type="EMBL" id="KAF6807227.1"/>
    </source>
</evidence>
<protein>
    <submittedName>
        <fullName evidence="1">Uncharacterized protein</fullName>
    </submittedName>
</protein>
<proteinExistence type="predicted"/>
<sequence>MELGESIRPRTLFRTLRWPSRHTLTLVAWHVATVIGQAFQSCTIGYPWPLGGLGRSHGPSTLAPT</sequence>
<dbReference type="Proteomes" id="UP000652219">
    <property type="component" value="Unassembled WGS sequence"/>
</dbReference>
<reference evidence="1 2" key="1">
    <citation type="journal article" date="2020" name="Phytopathology">
        <title>Genome Sequence Resources of Colletotrichum truncatum, C. plurivorum, C. musicola, and C. sojae: Four Species Pathogenic to Soybean (Glycine max).</title>
        <authorList>
            <person name="Rogerio F."/>
            <person name="Boufleur T.R."/>
            <person name="Ciampi-Guillardi M."/>
            <person name="Sukno S.A."/>
            <person name="Thon M.R."/>
            <person name="Massola Junior N.S."/>
            <person name="Baroncelli R."/>
        </authorList>
    </citation>
    <scope>NUCLEOTIDE SEQUENCE [LARGE SCALE GENOMIC DNA]</scope>
    <source>
        <strain evidence="1 2">LFN0009</strain>
    </source>
</reference>
<evidence type="ECO:0000313" key="2">
    <source>
        <dbReference type="Proteomes" id="UP000652219"/>
    </source>
</evidence>
<keyword evidence="2" id="KW-1185">Reference proteome</keyword>
<dbReference type="EMBL" id="WIGN01000142">
    <property type="protein sequence ID" value="KAF6807227.1"/>
    <property type="molecule type" value="Genomic_DNA"/>
</dbReference>
<accession>A0A8H6MS83</accession>
<comment type="caution">
    <text evidence="1">The sequence shown here is derived from an EMBL/GenBank/DDBJ whole genome shotgun (WGS) entry which is preliminary data.</text>
</comment>
<organism evidence="1 2">
    <name type="scientific">Colletotrichum sojae</name>
    <dbReference type="NCBI Taxonomy" id="2175907"/>
    <lineage>
        <taxon>Eukaryota</taxon>
        <taxon>Fungi</taxon>
        <taxon>Dikarya</taxon>
        <taxon>Ascomycota</taxon>
        <taxon>Pezizomycotina</taxon>
        <taxon>Sordariomycetes</taxon>
        <taxon>Hypocreomycetidae</taxon>
        <taxon>Glomerellales</taxon>
        <taxon>Glomerellaceae</taxon>
        <taxon>Colletotrichum</taxon>
        <taxon>Colletotrichum orchidearum species complex</taxon>
    </lineage>
</organism>
<dbReference type="AlphaFoldDB" id="A0A8H6MS83"/>